<evidence type="ECO:0000313" key="4">
    <source>
        <dbReference type="EMBL" id="RQD80959.1"/>
    </source>
</evidence>
<sequence length="276" mass="30078">MDSQNNELLERIQKEALKNRARVAIGIRNPTSKMISSINLAQKQGYADVLIVGNKKQIEPFAPISSIFDTNDPEQELGKLLAAKKVDAAVRGTANASDTLKVVKSELKIDKLHRIALLVTSSGKFFFLAPVGIDEFGSLADRIEFIVSGTKLIKRFDIEPRVGILSGGRMGDLGRDPVVDRTLADGEFLLNQIRSKGIKAEHYTILIEDAIKESNFIFAPDGISGNLIFRTLVFLGSGDGIGAPILNEEHIFVDTSRVGGHYTKAITLASALVKFT</sequence>
<name>A0A424YPX1_9EURY</name>
<accession>A0A424YPX1</accession>
<dbReference type="AlphaFoldDB" id="A0A424YPX1"/>
<dbReference type="Gene3D" id="3.40.718.10">
    <property type="entry name" value="Isopropylmalate Dehydrogenase"/>
    <property type="match status" value="1"/>
</dbReference>
<dbReference type="SUPFAM" id="SSF53659">
    <property type="entry name" value="Isocitrate/Isopropylmalate dehydrogenase-like"/>
    <property type="match status" value="1"/>
</dbReference>
<evidence type="ECO:0000256" key="2">
    <source>
        <dbReference type="ARBA" id="ARBA00022603"/>
    </source>
</evidence>
<evidence type="ECO:0000256" key="1">
    <source>
        <dbReference type="ARBA" id="ARBA00009125"/>
    </source>
</evidence>
<dbReference type="PIRSF" id="PIRSF019709">
    <property type="entry name" value="Methyltransf_MtxX"/>
    <property type="match status" value="1"/>
</dbReference>
<protein>
    <submittedName>
        <fullName evidence="4">Methyltransferase</fullName>
    </submittedName>
</protein>
<organism evidence="4 5">
    <name type="scientific">Methanosalsum natronophilum</name>
    <dbReference type="NCBI Taxonomy" id="768733"/>
    <lineage>
        <taxon>Archaea</taxon>
        <taxon>Methanobacteriati</taxon>
        <taxon>Methanobacteriota</taxon>
        <taxon>Stenosarchaea group</taxon>
        <taxon>Methanomicrobia</taxon>
        <taxon>Methanosarcinales</taxon>
        <taxon>Methanosarcinaceae</taxon>
        <taxon>Methanosalsum</taxon>
    </lineage>
</organism>
<dbReference type="InterPro" id="IPR016764">
    <property type="entry name" value="MeTrfase_MtxX_xsu"/>
</dbReference>
<keyword evidence="3 4" id="KW-0808">Transferase</keyword>
<evidence type="ECO:0000256" key="3">
    <source>
        <dbReference type="ARBA" id="ARBA00022679"/>
    </source>
</evidence>
<proteinExistence type="inferred from homology"/>
<keyword evidence="2 4" id="KW-0489">Methyltransferase</keyword>
<dbReference type="NCBIfam" id="TIGR03270">
    <property type="entry name" value="methan_mark_4"/>
    <property type="match status" value="1"/>
</dbReference>
<gene>
    <name evidence="4" type="ORF">D5R95_08445</name>
</gene>
<comment type="similarity">
    <text evidence="1">Belongs to the MtxX family.</text>
</comment>
<dbReference type="Proteomes" id="UP000284763">
    <property type="component" value="Unassembled WGS sequence"/>
</dbReference>
<comment type="caution">
    <text evidence="4">The sequence shown here is derived from an EMBL/GenBank/DDBJ whole genome shotgun (WGS) entry which is preliminary data.</text>
</comment>
<reference evidence="4 5" key="1">
    <citation type="submission" date="2018-08" db="EMBL/GenBank/DDBJ databases">
        <title>The metabolism and importance of syntrophic acetate oxidation coupled to methane or sulfide production in haloalkaline environments.</title>
        <authorList>
            <person name="Timmers P.H.A."/>
            <person name="Vavourakis C.D."/>
            <person name="Sorokin D.Y."/>
            <person name="Sinninghe Damste J.S."/>
            <person name="Muyzer G."/>
            <person name="Stams A.J.M."/>
            <person name="Plugge C.M."/>
        </authorList>
    </citation>
    <scope>NUCLEOTIDE SEQUENCE [LARGE SCALE GENOMIC DNA]</scope>
    <source>
        <strain evidence="4">MSAO_Arc3</strain>
    </source>
</reference>
<dbReference type="GO" id="GO:0032259">
    <property type="term" value="P:methylation"/>
    <property type="evidence" value="ECO:0007669"/>
    <property type="project" value="UniProtKB-KW"/>
</dbReference>
<dbReference type="GO" id="GO:0008168">
    <property type="term" value="F:methyltransferase activity"/>
    <property type="evidence" value="ECO:0007669"/>
    <property type="project" value="UniProtKB-KW"/>
</dbReference>
<evidence type="ECO:0000313" key="5">
    <source>
        <dbReference type="Proteomes" id="UP000284763"/>
    </source>
</evidence>
<dbReference type="EMBL" id="QZAB01000535">
    <property type="protein sequence ID" value="RQD80959.1"/>
    <property type="molecule type" value="Genomic_DNA"/>
</dbReference>